<feature type="non-terminal residue" evidence="1">
    <location>
        <position position="29"/>
    </location>
</feature>
<accession>A0AAV4SQR8</accession>
<organism evidence="1 2">
    <name type="scientific">Caerostris extrusa</name>
    <name type="common">Bark spider</name>
    <name type="synonym">Caerostris bankana</name>
    <dbReference type="NCBI Taxonomy" id="172846"/>
    <lineage>
        <taxon>Eukaryota</taxon>
        <taxon>Metazoa</taxon>
        <taxon>Ecdysozoa</taxon>
        <taxon>Arthropoda</taxon>
        <taxon>Chelicerata</taxon>
        <taxon>Arachnida</taxon>
        <taxon>Araneae</taxon>
        <taxon>Araneomorphae</taxon>
        <taxon>Entelegynae</taxon>
        <taxon>Araneoidea</taxon>
        <taxon>Araneidae</taxon>
        <taxon>Caerostris</taxon>
    </lineage>
</organism>
<evidence type="ECO:0000313" key="1">
    <source>
        <dbReference type="EMBL" id="GIY36703.1"/>
    </source>
</evidence>
<reference evidence="1 2" key="1">
    <citation type="submission" date="2021-06" db="EMBL/GenBank/DDBJ databases">
        <title>Caerostris extrusa draft genome.</title>
        <authorList>
            <person name="Kono N."/>
            <person name="Arakawa K."/>
        </authorList>
    </citation>
    <scope>NUCLEOTIDE SEQUENCE [LARGE SCALE GENOMIC DNA]</scope>
</reference>
<keyword evidence="2" id="KW-1185">Reference proteome</keyword>
<sequence>MFPFALQVVVQGAGIAGAAGGAAGLSGSL</sequence>
<dbReference type="EMBL" id="BPLR01010076">
    <property type="protein sequence ID" value="GIY36703.1"/>
    <property type="molecule type" value="Genomic_DNA"/>
</dbReference>
<comment type="caution">
    <text evidence="1">The sequence shown here is derived from an EMBL/GenBank/DDBJ whole genome shotgun (WGS) entry which is preliminary data.</text>
</comment>
<proteinExistence type="predicted"/>
<evidence type="ECO:0000313" key="2">
    <source>
        <dbReference type="Proteomes" id="UP001054945"/>
    </source>
</evidence>
<dbReference type="AlphaFoldDB" id="A0AAV4SQR8"/>
<protein>
    <submittedName>
        <fullName evidence="1">Uncharacterized protein</fullName>
    </submittedName>
</protein>
<gene>
    <name evidence="1" type="ORF">CEXT_141481</name>
</gene>
<name>A0AAV4SQR8_CAEEX</name>
<dbReference type="Proteomes" id="UP001054945">
    <property type="component" value="Unassembled WGS sequence"/>
</dbReference>